<dbReference type="Proteomes" id="UP001279734">
    <property type="component" value="Unassembled WGS sequence"/>
</dbReference>
<sequence>MEQDASDEVLASEAPNESRDQRQGNHRGPQRTSADLAESAKIEGFTEDETTEDPGESVQLGREQSWMRPKSKTNFGFEIGKNEKRILSSKPKRAKDED</sequence>
<feature type="region of interest" description="Disordered" evidence="1">
    <location>
        <begin position="1"/>
        <end position="98"/>
    </location>
</feature>
<organism evidence="2 3">
    <name type="scientific">Nepenthes gracilis</name>
    <name type="common">Slender pitcher plant</name>
    <dbReference type="NCBI Taxonomy" id="150966"/>
    <lineage>
        <taxon>Eukaryota</taxon>
        <taxon>Viridiplantae</taxon>
        <taxon>Streptophyta</taxon>
        <taxon>Embryophyta</taxon>
        <taxon>Tracheophyta</taxon>
        <taxon>Spermatophyta</taxon>
        <taxon>Magnoliopsida</taxon>
        <taxon>eudicotyledons</taxon>
        <taxon>Gunneridae</taxon>
        <taxon>Pentapetalae</taxon>
        <taxon>Caryophyllales</taxon>
        <taxon>Nepenthaceae</taxon>
        <taxon>Nepenthes</taxon>
    </lineage>
</organism>
<evidence type="ECO:0000313" key="3">
    <source>
        <dbReference type="Proteomes" id="UP001279734"/>
    </source>
</evidence>
<protein>
    <submittedName>
        <fullName evidence="2">Uncharacterized protein</fullName>
    </submittedName>
</protein>
<feature type="compositionally biased region" description="Acidic residues" evidence="1">
    <location>
        <begin position="45"/>
        <end position="55"/>
    </location>
</feature>
<comment type="caution">
    <text evidence="2">The sequence shown here is derived from an EMBL/GenBank/DDBJ whole genome shotgun (WGS) entry which is preliminary data.</text>
</comment>
<proteinExistence type="predicted"/>
<keyword evidence="3" id="KW-1185">Reference proteome</keyword>
<evidence type="ECO:0000256" key="1">
    <source>
        <dbReference type="SAM" id="MobiDB-lite"/>
    </source>
</evidence>
<dbReference type="EMBL" id="BSYO01000029">
    <property type="protein sequence ID" value="GMH25382.1"/>
    <property type="molecule type" value="Genomic_DNA"/>
</dbReference>
<dbReference type="AlphaFoldDB" id="A0AAD3TBD4"/>
<evidence type="ECO:0000313" key="2">
    <source>
        <dbReference type="EMBL" id="GMH25382.1"/>
    </source>
</evidence>
<accession>A0AAD3TBD4</accession>
<reference evidence="2" key="1">
    <citation type="submission" date="2023-05" db="EMBL/GenBank/DDBJ databases">
        <title>Nepenthes gracilis genome sequencing.</title>
        <authorList>
            <person name="Fukushima K."/>
        </authorList>
    </citation>
    <scope>NUCLEOTIDE SEQUENCE</scope>
    <source>
        <strain evidence="2">SING2019-196</strain>
    </source>
</reference>
<name>A0AAD3TBD4_NEPGR</name>
<gene>
    <name evidence="2" type="ORF">Nepgr_027225</name>
</gene>